<dbReference type="Gene3D" id="3.40.50.720">
    <property type="entry name" value="NAD(P)-binding Rossmann-like Domain"/>
    <property type="match status" value="1"/>
</dbReference>
<dbReference type="GeneID" id="71983215"/>
<dbReference type="SUPFAM" id="SSF51735">
    <property type="entry name" value="NAD(P)-binding Rossmann-fold domains"/>
    <property type="match status" value="1"/>
</dbReference>
<protein>
    <recommendedName>
        <fullName evidence="7">Oxidoreductase</fullName>
    </recommendedName>
</protein>
<dbReference type="InterPro" id="IPR036291">
    <property type="entry name" value="NAD(P)-bd_dom_sf"/>
</dbReference>
<dbReference type="Gene3D" id="3.30.360.10">
    <property type="entry name" value="Dihydrodipicolinate Reductase, domain 2"/>
    <property type="match status" value="2"/>
</dbReference>
<evidence type="ECO:0000256" key="2">
    <source>
        <dbReference type="SAM" id="MobiDB-lite"/>
    </source>
</evidence>
<dbReference type="PANTHER" id="PTHR43377:SF1">
    <property type="entry name" value="BILIVERDIN REDUCTASE A"/>
    <property type="match status" value="1"/>
</dbReference>
<evidence type="ECO:0000313" key="5">
    <source>
        <dbReference type="EMBL" id="UJO13514.1"/>
    </source>
</evidence>
<evidence type="ECO:0000259" key="4">
    <source>
        <dbReference type="Pfam" id="PF22725"/>
    </source>
</evidence>
<dbReference type="EMBL" id="CP090164">
    <property type="protein sequence ID" value="UJO13514.1"/>
    <property type="molecule type" value="Genomic_DNA"/>
</dbReference>
<gene>
    <name evidence="5" type="ORF">CLAFUR5_03337</name>
</gene>
<reference evidence="5" key="2">
    <citation type="journal article" date="2022" name="Microb. Genom.">
        <title>A chromosome-scale genome assembly of the tomato pathogen Cladosporium fulvum reveals a compartmentalized genome architecture and the presence of a dispensable chromosome.</title>
        <authorList>
            <person name="Zaccaron A.Z."/>
            <person name="Chen L.H."/>
            <person name="Samaras A."/>
            <person name="Stergiopoulos I."/>
        </authorList>
    </citation>
    <scope>NUCLEOTIDE SEQUENCE</scope>
    <source>
        <strain evidence="5">Race5_Kim</strain>
    </source>
</reference>
<dbReference type="Proteomes" id="UP000756132">
    <property type="component" value="Chromosome 2"/>
</dbReference>
<feature type="domain" description="GFO/IDH/MocA-like oxidoreductase" evidence="4">
    <location>
        <begin position="139"/>
        <end position="204"/>
    </location>
</feature>
<evidence type="ECO:0000313" key="6">
    <source>
        <dbReference type="Proteomes" id="UP000756132"/>
    </source>
</evidence>
<proteinExistence type="inferred from homology"/>
<organism evidence="5 6">
    <name type="scientific">Passalora fulva</name>
    <name type="common">Tomato leaf mold</name>
    <name type="synonym">Cladosporium fulvum</name>
    <dbReference type="NCBI Taxonomy" id="5499"/>
    <lineage>
        <taxon>Eukaryota</taxon>
        <taxon>Fungi</taxon>
        <taxon>Dikarya</taxon>
        <taxon>Ascomycota</taxon>
        <taxon>Pezizomycotina</taxon>
        <taxon>Dothideomycetes</taxon>
        <taxon>Dothideomycetidae</taxon>
        <taxon>Mycosphaerellales</taxon>
        <taxon>Mycosphaerellaceae</taxon>
        <taxon>Fulvia</taxon>
    </lineage>
</organism>
<dbReference type="SUPFAM" id="SSF55347">
    <property type="entry name" value="Glyceraldehyde-3-phosphate dehydrogenase-like, C-terminal domain"/>
    <property type="match status" value="1"/>
</dbReference>
<evidence type="ECO:0008006" key="7">
    <source>
        <dbReference type="Google" id="ProtNLM"/>
    </source>
</evidence>
<dbReference type="Pfam" id="PF01408">
    <property type="entry name" value="GFO_IDH_MocA"/>
    <property type="match status" value="1"/>
</dbReference>
<name>A0A9Q8P537_PASFU</name>
<dbReference type="OrthoDB" id="64915at2759"/>
<comment type="similarity">
    <text evidence="1">Belongs to the Gfo/Idh/MocA family.</text>
</comment>
<dbReference type="InterPro" id="IPR000683">
    <property type="entry name" value="Gfo/Idh/MocA-like_OxRdtase_N"/>
</dbReference>
<evidence type="ECO:0000259" key="3">
    <source>
        <dbReference type="Pfam" id="PF01408"/>
    </source>
</evidence>
<feature type="domain" description="Gfo/Idh/MocA-like oxidoreductase N-terminal" evidence="3">
    <location>
        <begin position="21"/>
        <end position="125"/>
    </location>
</feature>
<dbReference type="KEGG" id="ffu:CLAFUR5_03337"/>
<dbReference type="GO" id="GO:0000166">
    <property type="term" value="F:nucleotide binding"/>
    <property type="evidence" value="ECO:0007669"/>
    <property type="project" value="InterPro"/>
</dbReference>
<accession>A0A9Q8P537</accession>
<dbReference type="RefSeq" id="XP_047757880.1">
    <property type="nucleotide sequence ID" value="XM_047902485.1"/>
</dbReference>
<reference evidence="5" key="1">
    <citation type="submission" date="2021-12" db="EMBL/GenBank/DDBJ databases">
        <authorList>
            <person name="Zaccaron A."/>
            <person name="Stergiopoulos I."/>
        </authorList>
    </citation>
    <scope>NUCLEOTIDE SEQUENCE</scope>
    <source>
        <strain evidence="5">Race5_Kim</strain>
    </source>
</reference>
<dbReference type="PANTHER" id="PTHR43377">
    <property type="entry name" value="BILIVERDIN REDUCTASE A"/>
    <property type="match status" value="1"/>
</dbReference>
<sequence>MSESTTSDCHRSRPRPKGPQPRHALSYHTNPDYQIVALVNRSTPRCLPPELAGYNLFQTFEEALALKPDLISICTHVDTHAQYAIAAMEDGANVFVEKPLAGSLEDAQRVIEVARRTGRKLVVGYILRHHPSWREFIARARELGPPFVLRMNLNQQSRGAAWEVHKKLMEGSSPMVDCGVHYIDVMLQITDSRPVQVRGMGVRLTYFVKDVMGPRGSVSIVGEEAEAGSSADVDGHTKTSRLKIHRVEKAKDQVLSMVDEPGHQELCDLEQQFVLDAVRGDYDLSKHWADALRSQAVVLAADQSMRHKRAIDLDL</sequence>
<dbReference type="AlphaFoldDB" id="A0A9Q8P537"/>
<keyword evidence="6" id="KW-1185">Reference proteome</keyword>
<evidence type="ECO:0000256" key="1">
    <source>
        <dbReference type="ARBA" id="ARBA00010928"/>
    </source>
</evidence>
<feature type="region of interest" description="Disordered" evidence="2">
    <location>
        <begin position="1"/>
        <end position="27"/>
    </location>
</feature>
<dbReference type="Pfam" id="PF22725">
    <property type="entry name" value="GFO_IDH_MocA_C3"/>
    <property type="match status" value="1"/>
</dbReference>
<dbReference type="InterPro" id="IPR051450">
    <property type="entry name" value="Gfo/Idh/MocA_Oxidoreductases"/>
</dbReference>
<dbReference type="InterPro" id="IPR055170">
    <property type="entry name" value="GFO_IDH_MocA-like_dom"/>
</dbReference>